<comment type="caution">
    <text evidence="3">The sequence shown here is derived from an EMBL/GenBank/DDBJ whole genome shotgun (WGS) entry which is preliminary data.</text>
</comment>
<dbReference type="InterPro" id="IPR002048">
    <property type="entry name" value="EF_hand_dom"/>
</dbReference>
<reference evidence="3" key="1">
    <citation type="submission" date="2022-01" db="EMBL/GenBank/DDBJ databases">
        <title>Genome Sequence Resource for Two Populations of Ditylenchus destructor, the Migratory Endoparasitic Phytonematode.</title>
        <authorList>
            <person name="Zhang H."/>
            <person name="Lin R."/>
            <person name="Xie B."/>
        </authorList>
    </citation>
    <scope>NUCLEOTIDE SEQUENCE</scope>
    <source>
        <strain evidence="3">BazhouSP</strain>
    </source>
</reference>
<dbReference type="CDD" id="cd00051">
    <property type="entry name" value="EFh"/>
    <property type="match status" value="1"/>
</dbReference>
<dbReference type="Proteomes" id="UP001201812">
    <property type="component" value="Unassembled WGS sequence"/>
</dbReference>
<dbReference type="Pfam" id="PF13499">
    <property type="entry name" value="EF-hand_7"/>
    <property type="match status" value="1"/>
</dbReference>
<keyword evidence="4" id="KW-1185">Reference proteome</keyword>
<dbReference type="Gene3D" id="1.10.238.10">
    <property type="entry name" value="EF-hand"/>
    <property type="match status" value="1"/>
</dbReference>
<dbReference type="SUPFAM" id="SSF47473">
    <property type="entry name" value="EF-hand"/>
    <property type="match status" value="1"/>
</dbReference>
<accession>A0AAD4MEQ6</accession>
<dbReference type="GO" id="GO:0005509">
    <property type="term" value="F:calcium ion binding"/>
    <property type="evidence" value="ECO:0007669"/>
    <property type="project" value="InterPro"/>
</dbReference>
<evidence type="ECO:0000259" key="2">
    <source>
        <dbReference type="PROSITE" id="PS50222"/>
    </source>
</evidence>
<name>A0AAD4MEQ6_9BILA</name>
<proteinExistence type="predicted"/>
<dbReference type="EMBL" id="JAKKPZ010000850">
    <property type="protein sequence ID" value="KAI1691910.1"/>
    <property type="molecule type" value="Genomic_DNA"/>
</dbReference>
<dbReference type="AlphaFoldDB" id="A0AAD4MEQ6"/>
<dbReference type="PROSITE" id="PS50222">
    <property type="entry name" value="EF_HAND_2"/>
    <property type="match status" value="1"/>
</dbReference>
<dbReference type="InterPro" id="IPR011992">
    <property type="entry name" value="EF-hand-dom_pair"/>
</dbReference>
<organism evidence="3 4">
    <name type="scientific">Ditylenchus destructor</name>
    <dbReference type="NCBI Taxonomy" id="166010"/>
    <lineage>
        <taxon>Eukaryota</taxon>
        <taxon>Metazoa</taxon>
        <taxon>Ecdysozoa</taxon>
        <taxon>Nematoda</taxon>
        <taxon>Chromadorea</taxon>
        <taxon>Rhabditida</taxon>
        <taxon>Tylenchina</taxon>
        <taxon>Tylenchomorpha</taxon>
        <taxon>Sphaerularioidea</taxon>
        <taxon>Anguinidae</taxon>
        <taxon>Anguininae</taxon>
        <taxon>Ditylenchus</taxon>
    </lineage>
</organism>
<keyword evidence="1" id="KW-0106">Calcium</keyword>
<sequence length="112" mass="12773">MVPIWLRQTVYGPPVQGLRPTKPSISGLQPSSRGRSVHEWHAYDLDMEFKKADTNGDGKLSLEEVVAYFPKEMEDLPRTEFARVDTNNDSYITLEEARPFEPQNGIFASFLN</sequence>
<protein>
    <submittedName>
        <fullName evidence="3">EF-hand domain pair domain-containing protein</fullName>
    </submittedName>
</protein>
<dbReference type="InterPro" id="IPR018247">
    <property type="entry name" value="EF_Hand_1_Ca_BS"/>
</dbReference>
<evidence type="ECO:0000313" key="3">
    <source>
        <dbReference type="EMBL" id="KAI1691910.1"/>
    </source>
</evidence>
<gene>
    <name evidence="3" type="ORF">DdX_21570</name>
</gene>
<feature type="domain" description="EF-hand" evidence="2">
    <location>
        <begin position="49"/>
        <end position="75"/>
    </location>
</feature>
<dbReference type="PROSITE" id="PS00018">
    <property type="entry name" value="EF_HAND_1"/>
    <property type="match status" value="1"/>
</dbReference>
<evidence type="ECO:0000313" key="4">
    <source>
        <dbReference type="Proteomes" id="UP001201812"/>
    </source>
</evidence>
<evidence type="ECO:0000256" key="1">
    <source>
        <dbReference type="ARBA" id="ARBA00022837"/>
    </source>
</evidence>